<proteinExistence type="predicted"/>
<evidence type="ECO:0000256" key="1">
    <source>
        <dbReference type="ARBA" id="ARBA00004123"/>
    </source>
</evidence>
<dbReference type="PANTHER" id="PTHR31832:SF52">
    <property type="entry name" value="B-BOX ZINC FINGER PROTEIN 21"/>
    <property type="match status" value="1"/>
</dbReference>
<keyword evidence="5" id="KW-0862">Zinc</keyword>
<dbReference type="CDD" id="cd19821">
    <property type="entry name" value="Bbox1_BBX-like"/>
    <property type="match status" value="2"/>
</dbReference>
<evidence type="ECO:0000256" key="9">
    <source>
        <dbReference type="PROSITE-ProRule" id="PRU00024"/>
    </source>
</evidence>
<dbReference type="GO" id="GO:0009640">
    <property type="term" value="P:photomorphogenesis"/>
    <property type="evidence" value="ECO:0007669"/>
    <property type="project" value="TreeGrafter"/>
</dbReference>
<keyword evidence="7" id="KW-0804">Transcription</keyword>
<dbReference type="OrthoDB" id="153872at2759"/>
<keyword evidence="2" id="KW-0479">Metal-binding</keyword>
<evidence type="ECO:0000256" key="6">
    <source>
        <dbReference type="ARBA" id="ARBA00023015"/>
    </source>
</evidence>
<keyword evidence="8" id="KW-0539">Nucleus</keyword>
<dbReference type="AlphaFoldDB" id="A0A2U1PQA7"/>
<evidence type="ECO:0000256" key="4">
    <source>
        <dbReference type="ARBA" id="ARBA00022771"/>
    </source>
</evidence>
<dbReference type="GO" id="GO:0008270">
    <property type="term" value="F:zinc ion binding"/>
    <property type="evidence" value="ECO:0007669"/>
    <property type="project" value="UniProtKB-KW"/>
</dbReference>
<feature type="domain" description="B box-type" evidence="11">
    <location>
        <begin position="1"/>
        <end position="47"/>
    </location>
</feature>
<feature type="region of interest" description="Disordered" evidence="10">
    <location>
        <begin position="295"/>
        <end position="316"/>
    </location>
</feature>
<sequence>MKIQCDVCNKNEASVYCAADEAALCTDCDHRVHHANKLAGKHPRFSLHTPSSPKDAPICDICQEKKAFLFCQQDRAILCKDCDDGIHNVNQHTKNHNRFVLTGVKLSPTATLYSNNNSPVVDPTPIMKDVGIEKKKCQQDVNGSDHGSKKRQQEVNGSGHGSDTSSISEYLIDMLPGWHVEDLLDPIPNFSKVGDNDLAQIWGDDILDGNLNSSFSPELMGMWVPQAPTPLVPPSRYSHMAQQVEPSLNMGFGDQIMNGSSLAFDPNSYNSVNKIASGIKAKKSSRKWPPDNDNFFMVPQISPPSTMSKRSRTLWQ</sequence>
<gene>
    <name evidence="12" type="ORF">CTI12_AA125740</name>
</gene>
<evidence type="ECO:0000259" key="11">
    <source>
        <dbReference type="PROSITE" id="PS50119"/>
    </source>
</evidence>
<evidence type="ECO:0000313" key="13">
    <source>
        <dbReference type="Proteomes" id="UP000245207"/>
    </source>
</evidence>
<dbReference type="FunFam" id="3.30.160.60:FF:000856">
    <property type="entry name" value="B-box zinc finger protein 21"/>
    <property type="match status" value="1"/>
</dbReference>
<evidence type="ECO:0000256" key="2">
    <source>
        <dbReference type="ARBA" id="ARBA00022723"/>
    </source>
</evidence>
<protein>
    <submittedName>
        <fullName evidence="12">B-box-type zinc finger</fullName>
    </submittedName>
</protein>
<evidence type="ECO:0000256" key="5">
    <source>
        <dbReference type="ARBA" id="ARBA00022833"/>
    </source>
</evidence>
<dbReference type="Proteomes" id="UP000245207">
    <property type="component" value="Unassembled WGS sequence"/>
</dbReference>
<name>A0A2U1PQA7_ARTAN</name>
<evidence type="ECO:0000256" key="3">
    <source>
        <dbReference type="ARBA" id="ARBA00022737"/>
    </source>
</evidence>
<keyword evidence="6" id="KW-0805">Transcription regulation</keyword>
<dbReference type="PROSITE" id="PS50119">
    <property type="entry name" value="ZF_BBOX"/>
    <property type="match status" value="2"/>
</dbReference>
<dbReference type="Pfam" id="PF00643">
    <property type="entry name" value="zf-B_box"/>
    <property type="match status" value="2"/>
</dbReference>
<keyword evidence="3" id="KW-0677">Repeat</keyword>
<comment type="caution">
    <text evidence="12">The sequence shown here is derived from an EMBL/GenBank/DDBJ whole genome shotgun (WGS) entry which is preliminary data.</text>
</comment>
<dbReference type="Gene3D" id="3.30.160.60">
    <property type="entry name" value="Classic Zinc Finger"/>
    <property type="match status" value="1"/>
</dbReference>
<feature type="domain" description="B box-type" evidence="11">
    <location>
        <begin position="54"/>
        <end position="101"/>
    </location>
</feature>
<dbReference type="InterPro" id="IPR049808">
    <property type="entry name" value="CONSTANS-like_Bbox1"/>
</dbReference>
<evidence type="ECO:0000256" key="7">
    <source>
        <dbReference type="ARBA" id="ARBA00023163"/>
    </source>
</evidence>
<dbReference type="EMBL" id="PKPP01000864">
    <property type="protein sequence ID" value="PWA87920.1"/>
    <property type="molecule type" value="Genomic_DNA"/>
</dbReference>
<keyword evidence="4 9" id="KW-0863">Zinc-finger</keyword>
<evidence type="ECO:0000256" key="8">
    <source>
        <dbReference type="ARBA" id="ARBA00023242"/>
    </source>
</evidence>
<evidence type="ECO:0000256" key="10">
    <source>
        <dbReference type="SAM" id="MobiDB-lite"/>
    </source>
</evidence>
<dbReference type="PANTHER" id="PTHR31832">
    <property type="entry name" value="B-BOX ZINC FINGER PROTEIN 22"/>
    <property type="match status" value="1"/>
</dbReference>
<organism evidence="12 13">
    <name type="scientific">Artemisia annua</name>
    <name type="common">Sweet wormwood</name>
    <dbReference type="NCBI Taxonomy" id="35608"/>
    <lineage>
        <taxon>Eukaryota</taxon>
        <taxon>Viridiplantae</taxon>
        <taxon>Streptophyta</taxon>
        <taxon>Embryophyta</taxon>
        <taxon>Tracheophyta</taxon>
        <taxon>Spermatophyta</taxon>
        <taxon>Magnoliopsida</taxon>
        <taxon>eudicotyledons</taxon>
        <taxon>Gunneridae</taxon>
        <taxon>Pentapetalae</taxon>
        <taxon>asterids</taxon>
        <taxon>campanulids</taxon>
        <taxon>Asterales</taxon>
        <taxon>Asteraceae</taxon>
        <taxon>Asteroideae</taxon>
        <taxon>Anthemideae</taxon>
        <taxon>Artemisiinae</taxon>
        <taxon>Artemisia</taxon>
    </lineage>
</organism>
<feature type="region of interest" description="Disordered" evidence="10">
    <location>
        <begin position="137"/>
        <end position="164"/>
    </location>
</feature>
<dbReference type="GO" id="GO:0000976">
    <property type="term" value="F:transcription cis-regulatory region binding"/>
    <property type="evidence" value="ECO:0007669"/>
    <property type="project" value="UniProtKB-ARBA"/>
</dbReference>
<dbReference type="STRING" id="35608.A0A2U1PQA7"/>
<dbReference type="GO" id="GO:0005634">
    <property type="term" value="C:nucleus"/>
    <property type="evidence" value="ECO:0007669"/>
    <property type="project" value="UniProtKB-SubCell"/>
</dbReference>
<evidence type="ECO:0000313" key="12">
    <source>
        <dbReference type="EMBL" id="PWA87920.1"/>
    </source>
</evidence>
<dbReference type="SMART" id="SM00336">
    <property type="entry name" value="BBOX"/>
    <property type="match status" value="2"/>
</dbReference>
<comment type="subcellular location">
    <subcellularLocation>
        <location evidence="1">Nucleus</location>
    </subcellularLocation>
</comment>
<dbReference type="InterPro" id="IPR000315">
    <property type="entry name" value="Znf_B-box"/>
</dbReference>
<dbReference type="GO" id="GO:0006355">
    <property type="term" value="P:regulation of DNA-templated transcription"/>
    <property type="evidence" value="ECO:0007669"/>
    <property type="project" value="TreeGrafter"/>
</dbReference>
<reference evidence="12 13" key="1">
    <citation type="journal article" date="2018" name="Mol. Plant">
        <title>The genome of Artemisia annua provides insight into the evolution of Asteraceae family and artemisinin biosynthesis.</title>
        <authorList>
            <person name="Shen Q."/>
            <person name="Zhang L."/>
            <person name="Liao Z."/>
            <person name="Wang S."/>
            <person name="Yan T."/>
            <person name="Shi P."/>
            <person name="Liu M."/>
            <person name="Fu X."/>
            <person name="Pan Q."/>
            <person name="Wang Y."/>
            <person name="Lv Z."/>
            <person name="Lu X."/>
            <person name="Zhang F."/>
            <person name="Jiang W."/>
            <person name="Ma Y."/>
            <person name="Chen M."/>
            <person name="Hao X."/>
            <person name="Li L."/>
            <person name="Tang Y."/>
            <person name="Lv G."/>
            <person name="Zhou Y."/>
            <person name="Sun X."/>
            <person name="Brodelius P.E."/>
            <person name="Rose J.K.C."/>
            <person name="Tang K."/>
        </authorList>
    </citation>
    <scope>NUCLEOTIDE SEQUENCE [LARGE SCALE GENOMIC DNA]</scope>
    <source>
        <strain evidence="13">cv. Huhao1</strain>
        <tissue evidence="12">Leaf</tissue>
    </source>
</reference>
<keyword evidence="13" id="KW-1185">Reference proteome</keyword>
<dbReference type="InterPro" id="IPR051979">
    <property type="entry name" value="B-box_zinc_finger"/>
</dbReference>
<accession>A0A2U1PQA7</accession>